<dbReference type="InterPro" id="IPR018060">
    <property type="entry name" value="HTH_AraC"/>
</dbReference>
<dbReference type="AlphaFoldDB" id="A0A4R6Z209"/>
<dbReference type="InterPro" id="IPR018062">
    <property type="entry name" value="HTH_AraC-typ_CS"/>
</dbReference>
<reference evidence="5 6" key="1">
    <citation type="submission" date="2019-03" db="EMBL/GenBank/DDBJ databases">
        <title>Genomic Encyclopedia of Type Strains, Phase IV (KMG-IV): sequencing the most valuable type-strain genomes for metagenomic binning, comparative biology and taxonomic classification.</title>
        <authorList>
            <person name="Goeker M."/>
        </authorList>
    </citation>
    <scope>NUCLEOTIDE SEQUENCE [LARGE SCALE GENOMIC DNA]</scope>
    <source>
        <strain evidence="5 6">DSM 21667</strain>
    </source>
</reference>
<keyword evidence="6" id="KW-1185">Reference proteome</keyword>
<dbReference type="GO" id="GO:0003700">
    <property type="term" value="F:DNA-binding transcription factor activity"/>
    <property type="evidence" value="ECO:0007669"/>
    <property type="project" value="InterPro"/>
</dbReference>
<dbReference type="PANTHER" id="PTHR46796">
    <property type="entry name" value="HTH-TYPE TRANSCRIPTIONAL ACTIVATOR RHAS-RELATED"/>
    <property type="match status" value="1"/>
</dbReference>
<proteinExistence type="predicted"/>
<sequence>MWIGSGAAYFAGDVRDNDLHAHYVLQIAIASGDPLRVTERHGLEHCASGIIIPSGKPHCVRGSSAGETEALLLFLEPATDLGRLVTTHYALDAGQIVDISPTRVEAVRQIYADSGETGEPLLRGLVAALTSSAWRSRSIDRRVACALDYIDHHLCDADSLDHVAERLSVTSRYLRKLFERELGISPQRYRQWCKLRTALTCVLRGDTFTDAAATAGFTDSAHFSRTFRSMFGSSPSAVFDSAASRRSISPVDPGDESALCAFSSTSFLNK</sequence>
<accession>A0A4R6Z209</accession>
<feature type="domain" description="HTH araC/xylS-type" evidence="4">
    <location>
        <begin position="144"/>
        <end position="241"/>
    </location>
</feature>
<evidence type="ECO:0000256" key="2">
    <source>
        <dbReference type="ARBA" id="ARBA00023125"/>
    </source>
</evidence>
<gene>
    <name evidence="5" type="ORF">DFR29_10453</name>
</gene>
<dbReference type="EMBL" id="SNZH01000004">
    <property type="protein sequence ID" value="TDR45625.1"/>
    <property type="molecule type" value="Genomic_DNA"/>
</dbReference>
<evidence type="ECO:0000256" key="3">
    <source>
        <dbReference type="ARBA" id="ARBA00023163"/>
    </source>
</evidence>
<comment type="caution">
    <text evidence="5">The sequence shown here is derived from an EMBL/GenBank/DDBJ whole genome shotgun (WGS) entry which is preliminary data.</text>
</comment>
<name>A0A4R6Z209_9GAMM</name>
<dbReference type="Gene3D" id="1.10.10.60">
    <property type="entry name" value="Homeodomain-like"/>
    <property type="match status" value="1"/>
</dbReference>
<dbReference type="InterPro" id="IPR009057">
    <property type="entry name" value="Homeodomain-like_sf"/>
</dbReference>
<dbReference type="PROSITE" id="PS01124">
    <property type="entry name" value="HTH_ARAC_FAMILY_2"/>
    <property type="match status" value="1"/>
</dbReference>
<dbReference type="SMART" id="SM00342">
    <property type="entry name" value="HTH_ARAC"/>
    <property type="match status" value="1"/>
</dbReference>
<keyword evidence="2 5" id="KW-0238">DNA-binding</keyword>
<organism evidence="5 6">
    <name type="scientific">Tahibacter aquaticus</name>
    <dbReference type="NCBI Taxonomy" id="520092"/>
    <lineage>
        <taxon>Bacteria</taxon>
        <taxon>Pseudomonadati</taxon>
        <taxon>Pseudomonadota</taxon>
        <taxon>Gammaproteobacteria</taxon>
        <taxon>Lysobacterales</taxon>
        <taxon>Rhodanobacteraceae</taxon>
        <taxon>Tahibacter</taxon>
    </lineage>
</organism>
<evidence type="ECO:0000313" key="6">
    <source>
        <dbReference type="Proteomes" id="UP000295293"/>
    </source>
</evidence>
<dbReference type="Pfam" id="PF12833">
    <property type="entry name" value="HTH_18"/>
    <property type="match status" value="1"/>
</dbReference>
<dbReference type="RefSeq" id="WP_166653944.1">
    <property type="nucleotide sequence ID" value="NZ_SNZH01000004.1"/>
</dbReference>
<evidence type="ECO:0000313" key="5">
    <source>
        <dbReference type="EMBL" id="TDR45625.1"/>
    </source>
</evidence>
<keyword evidence="1" id="KW-0805">Transcription regulation</keyword>
<dbReference type="InterPro" id="IPR050204">
    <property type="entry name" value="AraC_XylS_family_regulators"/>
</dbReference>
<protein>
    <submittedName>
        <fullName evidence="5">AraC-like DNA-binding protein</fullName>
    </submittedName>
</protein>
<dbReference type="PROSITE" id="PS00041">
    <property type="entry name" value="HTH_ARAC_FAMILY_1"/>
    <property type="match status" value="1"/>
</dbReference>
<evidence type="ECO:0000259" key="4">
    <source>
        <dbReference type="PROSITE" id="PS01124"/>
    </source>
</evidence>
<dbReference type="SUPFAM" id="SSF46689">
    <property type="entry name" value="Homeodomain-like"/>
    <property type="match status" value="2"/>
</dbReference>
<keyword evidence="3" id="KW-0804">Transcription</keyword>
<dbReference type="GO" id="GO:0043565">
    <property type="term" value="F:sequence-specific DNA binding"/>
    <property type="evidence" value="ECO:0007669"/>
    <property type="project" value="InterPro"/>
</dbReference>
<dbReference type="Proteomes" id="UP000295293">
    <property type="component" value="Unassembled WGS sequence"/>
</dbReference>
<evidence type="ECO:0000256" key="1">
    <source>
        <dbReference type="ARBA" id="ARBA00023015"/>
    </source>
</evidence>